<feature type="domain" description="CASTOR ACT" evidence="1">
    <location>
        <begin position="190"/>
        <end position="235"/>
    </location>
</feature>
<keyword evidence="3" id="KW-1185">Reference proteome</keyword>
<dbReference type="Pfam" id="PF13840">
    <property type="entry name" value="ACT_7"/>
    <property type="match status" value="1"/>
</dbReference>
<evidence type="ECO:0000259" key="1">
    <source>
        <dbReference type="Pfam" id="PF13840"/>
    </source>
</evidence>
<gene>
    <name evidence="2" type="ORF">CYCCA115_LOCUS8467</name>
</gene>
<dbReference type="AlphaFoldDB" id="A0AAD2FJ66"/>
<dbReference type="Proteomes" id="UP001295423">
    <property type="component" value="Unassembled WGS sequence"/>
</dbReference>
<reference evidence="2" key="1">
    <citation type="submission" date="2023-08" db="EMBL/GenBank/DDBJ databases">
        <authorList>
            <person name="Audoor S."/>
            <person name="Bilcke G."/>
        </authorList>
    </citation>
    <scope>NUCLEOTIDE SEQUENCE</scope>
</reference>
<evidence type="ECO:0000313" key="3">
    <source>
        <dbReference type="Proteomes" id="UP001295423"/>
    </source>
</evidence>
<comment type="caution">
    <text evidence="2">The sequence shown here is derived from an EMBL/GenBank/DDBJ whole genome shotgun (WGS) entry which is preliminary data.</text>
</comment>
<evidence type="ECO:0000313" key="2">
    <source>
        <dbReference type="EMBL" id="CAJ1943491.1"/>
    </source>
</evidence>
<dbReference type="InterPro" id="IPR045865">
    <property type="entry name" value="ACT-like_dom_sf"/>
</dbReference>
<organism evidence="2 3">
    <name type="scientific">Cylindrotheca closterium</name>
    <dbReference type="NCBI Taxonomy" id="2856"/>
    <lineage>
        <taxon>Eukaryota</taxon>
        <taxon>Sar</taxon>
        <taxon>Stramenopiles</taxon>
        <taxon>Ochrophyta</taxon>
        <taxon>Bacillariophyta</taxon>
        <taxon>Bacillariophyceae</taxon>
        <taxon>Bacillariophycidae</taxon>
        <taxon>Bacillariales</taxon>
        <taxon>Bacillariaceae</taxon>
        <taxon>Cylindrotheca</taxon>
    </lineage>
</organism>
<sequence>MAQRRCLQKISCRFVRPSRQQQRASIGGGNLGARIPNTKVASVRGFATATDVAANSVPAAKTLPEAFRNSTLCCDDRNYTLVRFPTSSMGLALQLWNHALVASTLSNTTTATTTTTTTTAPSKPPPSFGGFLVDKDEITMLVPSDVYTWSIAMNNMNKTTGKQDDSLDAGTDNGIKYRLFTFDDVVLHPSLVGFMAVITRALADHDISVLPYAAYSTDHIFVAEKDATKTRSILEGLPEYLSKDTDGNS</sequence>
<dbReference type="InterPro" id="IPR027795">
    <property type="entry name" value="CASTOR_ACT_dom"/>
</dbReference>
<dbReference type="SUPFAM" id="SSF55021">
    <property type="entry name" value="ACT-like"/>
    <property type="match status" value="1"/>
</dbReference>
<dbReference type="EMBL" id="CAKOGP040001113">
    <property type="protein sequence ID" value="CAJ1943491.1"/>
    <property type="molecule type" value="Genomic_DNA"/>
</dbReference>
<protein>
    <recommendedName>
        <fullName evidence="1">CASTOR ACT domain-containing protein</fullName>
    </recommendedName>
</protein>
<accession>A0AAD2FJ66</accession>
<name>A0AAD2FJ66_9STRA</name>
<proteinExistence type="predicted"/>
<dbReference type="Gene3D" id="3.30.2130.10">
    <property type="entry name" value="VC0802-like"/>
    <property type="match status" value="1"/>
</dbReference>